<reference evidence="4 5" key="1">
    <citation type="submission" date="2019-08" db="EMBL/GenBank/DDBJ databases">
        <title>Complete genome sequence of Candidatus Uab amorphum.</title>
        <authorList>
            <person name="Shiratori T."/>
            <person name="Suzuki S."/>
            <person name="Kakizawa Y."/>
            <person name="Ishida K."/>
        </authorList>
    </citation>
    <scope>NUCLEOTIDE SEQUENCE [LARGE SCALE GENOMIC DNA]</scope>
    <source>
        <strain evidence="4 5">SRT547</strain>
    </source>
</reference>
<dbReference type="Gene3D" id="1.10.12.10">
    <property type="entry name" value="Lyase 2-enoyl-coa Hydratase, Chain A, domain 2"/>
    <property type="match status" value="1"/>
</dbReference>
<sequence length="261" mass="28595">MSKQVVKIEKQGDILEIILNRPSCYNAMNFDLFDGVMEGVEQAKNPGIRAVIIRGEGKFFCVGGDIKEFSKAIETGRGLLVEDPERLHKIMSGIRSLPKPVIAVVHGACAGAGFSLMLCCDLAIAAKSTRFIMAYTSIGASADGGSTYFLPRHVGVKKAMELFVTQDLLTAKKAQKLGLINYVVPKRKLIPKAHEMAQKLASGPTLAYAKVKELLNHTYDNNLGQQLDLEAQFFVDSTNTEDFRGAVDAFLNKKKPLFRGK</sequence>
<dbReference type="PROSITE" id="PS00166">
    <property type="entry name" value="ENOYL_COA_HYDRATASE"/>
    <property type="match status" value="1"/>
</dbReference>
<dbReference type="InterPro" id="IPR001753">
    <property type="entry name" value="Enoyl-CoA_hydra/iso"/>
</dbReference>
<gene>
    <name evidence="4" type="ORF">UABAM_00774</name>
</gene>
<dbReference type="SUPFAM" id="SSF52096">
    <property type="entry name" value="ClpP/crotonase"/>
    <property type="match status" value="1"/>
</dbReference>
<dbReference type="InterPro" id="IPR018376">
    <property type="entry name" value="Enoyl-CoA_hyd/isom_CS"/>
</dbReference>
<dbReference type="OrthoDB" id="370015at2"/>
<evidence type="ECO:0000313" key="5">
    <source>
        <dbReference type="Proteomes" id="UP000326354"/>
    </source>
</evidence>
<dbReference type="GO" id="GO:0006635">
    <property type="term" value="P:fatty acid beta-oxidation"/>
    <property type="evidence" value="ECO:0007669"/>
    <property type="project" value="TreeGrafter"/>
</dbReference>
<keyword evidence="5" id="KW-1185">Reference proteome</keyword>
<evidence type="ECO:0000256" key="3">
    <source>
        <dbReference type="RuleBase" id="RU003707"/>
    </source>
</evidence>
<dbReference type="InterPro" id="IPR014748">
    <property type="entry name" value="Enoyl-CoA_hydra_C"/>
</dbReference>
<name>A0A5S9IJ18_UABAM</name>
<evidence type="ECO:0000313" key="4">
    <source>
        <dbReference type="EMBL" id="BBM82431.1"/>
    </source>
</evidence>
<accession>A0A5S9IJ18</accession>
<proteinExistence type="inferred from homology"/>
<dbReference type="Pfam" id="PF00378">
    <property type="entry name" value="ECH_1"/>
    <property type="match status" value="1"/>
</dbReference>
<dbReference type="GO" id="GO:0016829">
    <property type="term" value="F:lyase activity"/>
    <property type="evidence" value="ECO:0007669"/>
    <property type="project" value="UniProtKB-KW"/>
</dbReference>
<protein>
    <submittedName>
        <fullName evidence="4">Enoyl-CoA hydratase</fullName>
    </submittedName>
</protein>
<dbReference type="Gene3D" id="3.90.226.10">
    <property type="entry name" value="2-enoyl-CoA Hydratase, Chain A, domain 1"/>
    <property type="match status" value="1"/>
</dbReference>
<organism evidence="4 5">
    <name type="scientific">Uabimicrobium amorphum</name>
    <dbReference type="NCBI Taxonomy" id="2596890"/>
    <lineage>
        <taxon>Bacteria</taxon>
        <taxon>Pseudomonadati</taxon>
        <taxon>Planctomycetota</taxon>
        <taxon>Candidatus Uabimicrobiia</taxon>
        <taxon>Candidatus Uabimicrobiales</taxon>
        <taxon>Candidatus Uabimicrobiaceae</taxon>
        <taxon>Candidatus Uabimicrobium</taxon>
    </lineage>
</organism>
<dbReference type="RefSeq" id="WP_151966677.1">
    <property type="nucleotide sequence ID" value="NZ_AP019860.1"/>
</dbReference>
<keyword evidence="2" id="KW-0456">Lyase</keyword>
<comment type="similarity">
    <text evidence="1 3">Belongs to the enoyl-CoA hydratase/isomerase family.</text>
</comment>
<dbReference type="PANTHER" id="PTHR11941">
    <property type="entry name" value="ENOYL-COA HYDRATASE-RELATED"/>
    <property type="match status" value="1"/>
</dbReference>
<dbReference type="EMBL" id="AP019860">
    <property type="protein sequence ID" value="BBM82431.1"/>
    <property type="molecule type" value="Genomic_DNA"/>
</dbReference>
<evidence type="ECO:0000256" key="2">
    <source>
        <dbReference type="ARBA" id="ARBA00023239"/>
    </source>
</evidence>
<dbReference type="AlphaFoldDB" id="A0A5S9IJ18"/>
<dbReference type="PANTHER" id="PTHR11941:SF133">
    <property type="entry name" value="1,2-EPOXYPHENYLACETYL-COA ISOMERASE"/>
    <property type="match status" value="1"/>
</dbReference>
<dbReference type="InterPro" id="IPR029045">
    <property type="entry name" value="ClpP/crotonase-like_dom_sf"/>
</dbReference>
<dbReference type="KEGG" id="uam:UABAM_00774"/>
<dbReference type="Proteomes" id="UP000326354">
    <property type="component" value="Chromosome"/>
</dbReference>
<dbReference type="CDD" id="cd06558">
    <property type="entry name" value="crotonase-like"/>
    <property type="match status" value="1"/>
</dbReference>
<evidence type="ECO:0000256" key="1">
    <source>
        <dbReference type="ARBA" id="ARBA00005254"/>
    </source>
</evidence>